<sequence length="25" mass="2642">HALHSIADTAWKNGQSPLDAILALV</sequence>
<dbReference type="EMBL" id="PUBV01000084">
    <property type="protein sequence ID" value="PWB05035.1"/>
    <property type="molecule type" value="Genomic_DNA"/>
</dbReference>
<reference evidence="2" key="2">
    <citation type="submission" date="2018-02" db="EMBL/GenBank/DDBJ databases">
        <authorList>
            <person name="Cohen D.B."/>
            <person name="Kent A.D."/>
        </authorList>
    </citation>
    <scope>NUCLEOTIDE SEQUENCE [LARGE SCALE GENOMIC DNA]</scope>
    <source>
        <strain evidence="2">DSM 100764</strain>
    </source>
</reference>
<accession>A0A2V1INN0</accession>
<reference evidence="3" key="1">
    <citation type="submission" date="2018-02" db="EMBL/GenBank/DDBJ databases">
        <authorList>
            <person name="Clavel T."/>
            <person name="Strowig T."/>
        </authorList>
    </citation>
    <scope>NUCLEOTIDE SEQUENCE [LARGE SCALE GENOMIC DNA]</scope>
    <source>
        <strain evidence="3">DSM 100764</strain>
    </source>
</reference>
<evidence type="ECO:0000313" key="2">
    <source>
        <dbReference type="EMBL" id="PWB05755.1"/>
    </source>
</evidence>
<proteinExistence type="predicted"/>
<gene>
    <name evidence="2" type="ORF">C5O25_12520</name>
    <name evidence="1" type="ORF">C5O25_12910</name>
</gene>
<comment type="caution">
    <text evidence="2">The sequence shown here is derived from an EMBL/GenBank/DDBJ whole genome shotgun (WGS) entry which is preliminary data.</text>
</comment>
<dbReference type="Proteomes" id="UP000244925">
    <property type="component" value="Unassembled WGS sequence"/>
</dbReference>
<keyword evidence="3" id="KW-1185">Reference proteome</keyword>
<dbReference type="EMBL" id="PUBV01000061">
    <property type="protein sequence ID" value="PWB05755.1"/>
    <property type="molecule type" value="Genomic_DNA"/>
</dbReference>
<name>A0A2V1INN0_9BACT</name>
<dbReference type="AlphaFoldDB" id="A0A2V1INN0"/>
<feature type="non-terminal residue" evidence="2">
    <location>
        <position position="1"/>
    </location>
</feature>
<protein>
    <submittedName>
        <fullName evidence="2">Transposase</fullName>
    </submittedName>
</protein>
<organism evidence="2 3">
    <name type="scientific">Paramuribaculum intestinale</name>
    <dbReference type="NCBI Taxonomy" id="2094151"/>
    <lineage>
        <taxon>Bacteria</taxon>
        <taxon>Pseudomonadati</taxon>
        <taxon>Bacteroidota</taxon>
        <taxon>Bacteroidia</taxon>
        <taxon>Bacteroidales</taxon>
        <taxon>Muribaculaceae</taxon>
        <taxon>Paramuribaculum</taxon>
    </lineage>
</organism>
<evidence type="ECO:0000313" key="3">
    <source>
        <dbReference type="Proteomes" id="UP000244925"/>
    </source>
</evidence>
<evidence type="ECO:0000313" key="1">
    <source>
        <dbReference type="EMBL" id="PWB05035.1"/>
    </source>
</evidence>